<sequence>MNQMYHILVSTKRSPGIVMDALGINVQIHFAQDTEGSLDMAASLRPHAAIIDITDLQFSNPDYIRLMRRNLKPSVPLIGWADEKTSNLKLGKLLRAGLWDIWMWSDSQDLNQKRLTRLLELCRKRRKLKSARRERRMAQKALVRFLSRFEETLVHPLDSLEAHLLLLYADTRRDSAPAVRTLDQIAIQHQEIRQTLLRIRKLTRTLSLSDATEEVFPENLEETPAEAPFARNQVRIDPQG</sequence>
<protein>
    <submittedName>
        <fullName evidence="1">Uncharacterized protein</fullName>
    </submittedName>
</protein>
<name>A0A948RXX4_UNCEI</name>
<organism evidence="1 2">
    <name type="scientific">Eiseniibacteriota bacterium</name>
    <dbReference type="NCBI Taxonomy" id="2212470"/>
    <lineage>
        <taxon>Bacteria</taxon>
        <taxon>Candidatus Eiseniibacteriota</taxon>
    </lineage>
</organism>
<dbReference type="Proteomes" id="UP000777784">
    <property type="component" value="Unassembled WGS sequence"/>
</dbReference>
<gene>
    <name evidence="1" type="ORF">KJ970_18250</name>
</gene>
<accession>A0A948RXX4</accession>
<reference evidence="1" key="1">
    <citation type="submission" date="2021-05" db="EMBL/GenBank/DDBJ databases">
        <title>Energy efficiency and biological interactions define the core microbiome of deep oligotrophic groundwater.</title>
        <authorList>
            <person name="Mehrshad M."/>
            <person name="Lopez-Fernandez M."/>
            <person name="Bell E."/>
            <person name="Bernier-Latmani R."/>
            <person name="Bertilsson S."/>
            <person name="Dopson M."/>
        </authorList>
    </citation>
    <scope>NUCLEOTIDE SEQUENCE</scope>
    <source>
        <strain evidence="1">Modern_marine.mb.64</strain>
    </source>
</reference>
<proteinExistence type="predicted"/>
<evidence type="ECO:0000313" key="2">
    <source>
        <dbReference type="Proteomes" id="UP000777784"/>
    </source>
</evidence>
<evidence type="ECO:0000313" key="1">
    <source>
        <dbReference type="EMBL" id="MBU2692865.1"/>
    </source>
</evidence>
<dbReference type="EMBL" id="JAHJDP010000104">
    <property type="protein sequence ID" value="MBU2692865.1"/>
    <property type="molecule type" value="Genomic_DNA"/>
</dbReference>
<dbReference type="AlphaFoldDB" id="A0A948RXX4"/>
<comment type="caution">
    <text evidence="1">The sequence shown here is derived from an EMBL/GenBank/DDBJ whole genome shotgun (WGS) entry which is preliminary data.</text>
</comment>